<keyword evidence="6" id="KW-0445">Lipid transport</keyword>
<comment type="subunit">
    <text evidence="3">Monomer.</text>
</comment>
<evidence type="ECO:0000256" key="5">
    <source>
        <dbReference type="ARBA" id="ARBA00022729"/>
    </source>
</evidence>
<evidence type="ECO:0000256" key="6">
    <source>
        <dbReference type="ARBA" id="ARBA00023055"/>
    </source>
</evidence>
<dbReference type="PANTHER" id="PTHR11306">
    <property type="entry name" value="NIEMANN PICK TYPE C2 PROTEIN NPC2-RELATED"/>
    <property type="match status" value="1"/>
</dbReference>
<feature type="domain" description="MD-2-related lipid-recognition" evidence="7">
    <location>
        <begin position="15"/>
        <end position="137"/>
    </location>
</feature>
<evidence type="ECO:0000256" key="2">
    <source>
        <dbReference type="ARBA" id="ARBA00006370"/>
    </source>
</evidence>
<evidence type="ECO:0000313" key="8">
    <source>
        <dbReference type="EMBL" id="KAF0980867.1"/>
    </source>
</evidence>
<evidence type="ECO:0000256" key="3">
    <source>
        <dbReference type="ARBA" id="ARBA00011245"/>
    </source>
</evidence>
<dbReference type="EMBL" id="VFQX01000016">
    <property type="protein sequence ID" value="KAF0980867.1"/>
    <property type="molecule type" value="Genomic_DNA"/>
</dbReference>
<dbReference type="SUPFAM" id="SSF81296">
    <property type="entry name" value="E set domains"/>
    <property type="match status" value="1"/>
</dbReference>
<keyword evidence="4" id="KW-0813">Transport</keyword>
<comment type="similarity">
    <text evidence="2">Belongs to the NPC2 family.</text>
</comment>
<dbReference type="Proteomes" id="UP000444721">
    <property type="component" value="Unassembled WGS sequence"/>
</dbReference>
<dbReference type="VEuPathDB" id="AmoebaDB:FDP41_012655"/>
<dbReference type="GeneID" id="68119870"/>
<dbReference type="Gene3D" id="2.60.40.770">
    <property type="match status" value="1"/>
</dbReference>
<dbReference type="Pfam" id="PF02221">
    <property type="entry name" value="E1_DerP2_DerF2"/>
    <property type="match status" value="1"/>
</dbReference>
<dbReference type="SMART" id="SM00737">
    <property type="entry name" value="ML"/>
    <property type="match status" value="1"/>
</dbReference>
<dbReference type="AlphaFoldDB" id="A0A6A5BUI4"/>
<evidence type="ECO:0000259" key="7">
    <source>
        <dbReference type="SMART" id="SM00737"/>
    </source>
</evidence>
<dbReference type="InterPro" id="IPR039670">
    <property type="entry name" value="NPC2-like"/>
</dbReference>
<dbReference type="RefSeq" id="XP_044565580.1">
    <property type="nucleotide sequence ID" value="XM_044703198.1"/>
</dbReference>
<sequence length="140" mass="15000">MMMMSSVFAQDPLTWSICKRYPQQTLQISSVTLNPNPPQAGNNLQVTIQGTLTEPMAAGSAGQVSVNYAGTPMYTGPFDPCQFLAGSSNQCPLAKGPQTLSITQQITPMAPSGGPYQGTIVITDQNKNIVSCIDFNFMMM</sequence>
<dbReference type="VEuPathDB" id="AmoebaDB:NF0054930"/>
<dbReference type="OrthoDB" id="6409159at2759"/>
<proteinExistence type="inferred from homology"/>
<dbReference type="GO" id="GO:0015918">
    <property type="term" value="P:sterol transport"/>
    <property type="evidence" value="ECO:0007669"/>
    <property type="project" value="InterPro"/>
</dbReference>
<dbReference type="GO" id="GO:0032934">
    <property type="term" value="F:sterol binding"/>
    <property type="evidence" value="ECO:0007669"/>
    <property type="project" value="InterPro"/>
</dbReference>
<dbReference type="OMA" id="HQTYDLC"/>
<comment type="caution">
    <text evidence="8">The sequence shown here is derived from an EMBL/GenBank/DDBJ whole genome shotgun (WGS) entry which is preliminary data.</text>
</comment>
<dbReference type="PANTHER" id="PTHR11306:SF0">
    <property type="entry name" value="PHOSPHATIDYLGLYCEROL_PHOSPHATIDYLINOSITOL TRANSFER PROTEIN"/>
    <property type="match status" value="1"/>
</dbReference>
<keyword evidence="5" id="KW-0732">Signal</keyword>
<protein>
    <recommendedName>
        <fullName evidence="7">MD-2-related lipid-recognition domain-containing protein</fullName>
    </recommendedName>
</protein>
<dbReference type="InterPro" id="IPR003172">
    <property type="entry name" value="ML_dom"/>
</dbReference>
<gene>
    <name evidence="8" type="ORF">FDP41_012655</name>
</gene>
<comment type="function">
    <text evidence="1">Catalyzes the intermembrane transfer of phosphatidylglycerol and phosphatidylinositol.</text>
</comment>
<name>A0A6A5BUI4_NAEFO</name>
<evidence type="ECO:0000256" key="1">
    <source>
        <dbReference type="ARBA" id="ARBA00002053"/>
    </source>
</evidence>
<reference evidence="8 9" key="1">
    <citation type="journal article" date="2019" name="Sci. Rep.">
        <title>Nanopore sequencing improves the draft genome of the human pathogenic amoeba Naegleria fowleri.</title>
        <authorList>
            <person name="Liechti N."/>
            <person name="Schurch N."/>
            <person name="Bruggmann R."/>
            <person name="Wittwer M."/>
        </authorList>
    </citation>
    <scope>NUCLEOTIDE SEQUENCE [LARGE SCALE GENOMIC DNA]</scope>
    <source>
        <strain evidence="8 9">ATCC 30894</strain>
    </source>
</reference>
<dbReference type="InterPro" id="IPR014756">
    <property type="entry name" value="Ig_E-set"/>
</dbReference>
<dbReference type="VEuPathDB" id="AmoebaDB:NfTy_037770"/>
<organism evidence="8 9">
    <name type="scientific">Naegleria fowleri</name>
    <name type="common">Brain eating amoeba</name>
    <dbReference type="NCBI Taxonomy" id="5763"/>
    <lineage>
        <taxon>Eukaryota</taxon>
        <taxon>Discoba</taxon>
        <taxon>Heterolobosea</taxon>
        <taxon>Tetramitia</taxon>
        <taxon>Eutetramitia</taxon>
        <taxon>Vahlkampfiidae</taxon>
        <taxon>Naegleria</taxon>
    </lineage>
</organism>
<keyword evidence="9" id="KW-1185">Reference proteome</keyword>
<accession>A0A6A5BUI4</accession>
<evidence type="ECO:0000256" key="4">
    <source>
        <dbReference type="ARBA" id="ARBA00022448"/>
    </source>
</evidence>
<evidence type="ECO:0000313" key="9">
    <source>
        <dbReference type="Proteomes" id="UP000444721"/>
    </source>
</evidence>